<gene>
    <name evidence="3" type="ORF">RS81_00870</name>
</gene>
<name>A0A0M2HEW7_9MICO</name>
<dbReference type="GO" id="GO:0016787">
    <property type="term" value="F:hydrolase activity"/>
    <property type="evidence" value="ECO:0007669"/>
    <property type="project" value="UniProtKB-KW"/>
</dbReference>
<organism evidence="3 4">
    <name type="scientific">Microbacterium terrae</name>
    <dbReference type="NCBI Taxonomy" id="69369"/>
    <lineage>
        <taxon>Bacteria</taxon>
        <taxon>Bacillati</taxon>
        <taxon>Actinomycetota</taxon>
        <taxon>Actinomycetes</taxon>
        <taxon>Micrococcales</taxon>
        <taxon>Microbacteriaceae</taxon>
        <taxon>Microbacterium</taxon>
    </lineage>
</organism>
<dbReference type="RefSeq" id="WP_045274843.1">
    <property type="nucleotide sequence ID" value="NZ_BAAAUP010000003.1"/>
</dbReference>
<dbReference type="InterPro" id="IPR036866">
    <property type="entry name" value="RibonucZ/Hydroxyglut_hydro"/>
</dbReference>
<dbReference type="Proteomes" id="UP000033956">
    <property type="component" value="Unassembled WGS sequence"/>
</dbReference>
<keyword evidence="1 3" id="KW-0378">Hydrolase</keyword>
<evidence type="ECO:0000313" key="3">
    <source>
        <dbReference type="EMBL" id="KJL43266.1"/>
    </source>
</evidence>
<evidence type="ECO:0000256" key="1">
    <source>
        <dbReference type="ARBA" id="ARBA00022801"/>
    </source>
</evidence>
<evidence type="ECO:0000313" key="4">
    <source>
        <dbReference type="Proteomes" id="UP000033956"/>
    </source>
</evidence>
<dbReference type="STRING" id="92835.RS81_00870"/>
<dbReference type="EMBL" id="JYIZ01000038">
    <property type="protein sequence ID" value="KJL43266.1"/>
    <property type="molecule type" value="Genomic_DNA"/>
</dbReference>
<dbReference type="AlphaFoldDB" id="A0A0M2HEW7"/>
<dbReference type="OrthoDB" id="3204284at2"/>
<dbReference type="Pfam" id="PF12706">
    <property type="entry name" value="Lactamase_B_2"/>
    <property type="match status" value="1"/>
</dbReference>
<dbReference type="InterPro" id="IPR050114">
    <property type="entry name" value="UPF0173_UPF0282_UlaG_hydrolase"/>
</dbReference>
<keyword evidence="4" id="KW-1185">Reference proteome</keyword>
<dbReference type="Gene3D" id="3.60.15.10">
    <property type="entry name" value="Ribonuclease Z/Hydroxyacylglutathione hydrolase-like"/>
    <property type="match status" value="1"/>
</dbReference>
<dbReference type="PANTHER" id="PTHR43546:SF9">
    <property type="entry name" value="L-ASCORBATE-6-PHOSPHATE LACTONASE ULAG-RELATED"/>
    <property type="match status" value="1"/>
</dbReference>
<sequence length="264" mass="27675">MRITRIGGPTALVEWEGWRILTDPTFDPPGRRYDFGFGTNSVKTVGPAVDLADLGDIDLVLLSHHHHADNLDDAGRAALASARTVLTTTAGAASLTRTKPDALADVRGLRAGDSTVVTADGKPPLTVTGTPCRHGAPLTRPIVGPVVGFALSLADSARPGLWMTGDTVLYGALLRAMTGLRPDVALVHMGAVKFPLTGPLAYTMDAADAVELIEAVDPGTVVPVHVEGWSHFSQQEEAAAVVLAASTVRDRVRWATLGEPLEVG</sequence>
<protein>
    <submittedName>
        <fullName evidence="3">Metal-dependent hydrolase</fullName>
    </submittedName>
</protein>
<dbReference type="PANTHER" id="PTHR43546">
    <property type="entry name" value="UPF0173 METAL-DEPENDENT HYDROLASE MJ1163-RELATED"/>
    <property type="match status" value="1"/>
</dbReference>
<reference evidence="3 4" key="1">
    <citation type="submission" date="2015-02" db="EMBL/GenBank/DDBJ databases">
        <title>Draft genome sequences of ten Microbacterium spp. with emphasis on heavy metal contaminated environments.</title>
        <authorList>
            <person name="Corretto E."/>
        </authorList>
    </citation>
    <scope>NUCLEOTIDE SEQUENCE [LARGE SCALE GENOMIC DNA]</scope>
    <source>
        <strain evidence="3 4">DSM 12510</strain>
    </source>
</reference>
<comment type="caution">
    <text evidence="3">The sequence shown here is derived from an EMBL/GenBank/DDBJ whole genome shotgun (WGS) entry which is preliminary data.</text>
</comment>
<accession>A0A0M2HEW7</accession>
<proteinExistence type="predicted"/>
<dbReference type="InterPro" id="IPR001279">
    <property type="entry name" value="Metallo-B-lactamas"/>
</dbReference>
<feature type="domain" description="Metallo-beta-lactamase" evidence="2">
    <location>
        <begin position="19"/>
        <end position="225"/>
    </location>
</feature>
<dbReference type="PATRIC" id="fig|92835.4.peg.889"/>
<evidence type="ECO:0000259" key="2">
    <source>
        <dbReference type="Pfam" id="PF12706"/>
    </source>
</evidence>
<dbReference type="SUPFAM" id="SSF56281">
    <property type="entry name" value="Metallo-hydrolase/oxidoreductase"/>
    <property type="match status" value="1"/>
</dbReference>